<feature type="compositionally biased region" description="Low complexity" evidence="1">
    <location>
        <begin position="147"/>
        <end position="158"/>
    </location>
</feature>
<proteinExistence type="predicted"/>
<keyword evidence="2" id="KW-0732">Signal</keyword>
<dbReference type="OrthoDB" id="1912361at2"/>
<feature type="chain" id="PRO_5012144968" description="DUF2680 domain-containing protein" evidence="2">
    <location>
        <begin position="27"/>
        <end position="166"/>
    </location>
</feature>
<gene>
    <name evidence="3" type="ORF">SAMN02745134_03681</name>
</gene>
<dbReference type="RefSeq" id="WP_084117670.1">
    <property type="nucleotide sequence ID" value="NZ_FWXH01000030.1"/>
</dbReference>
<dbReference type="Proteomes" id="UP000192468">
    <property type="component" value="Unassembled WGS sequence"/>
</dbReference>
<dbReference type="EMBL" id="FWXH01000030">
    <property type="protein sequence ID" value="SMC28842.1"/>
    <property type="molecule type" value="Genomic_DNA"/>
</dbReference>
<reference evidence="3 4" key="1">
    <citation type="submission" date="2017-04" db="EMBL/GenBank/DDBJ databases">
        <authorList>
            <person name="Afonso C.L."/>
            <person name="Miller P.J."/>
            <person name="Scott M.A."/>
            <person name="Spackman E."/>
            <person name="Goraichik I."/>
            <person name="Dimitrov K.M."/>
            <person name="Suarez D.L."/>
            <person name="Swayne D.E."/>
        </authorList>
    </citation>
    <scope>NUCLEOTIDE SEQUENCE [LARGE SCALE GENOMIC DNA]</scope>
    <source>
        <strain evidence="3 4">DSM 12555</strain>
    </source>
</reference>
<name>A0A1W1XY62_9CLOT</name>
<feature type="signal peptide" evidence="2">
    <location>
        <begin position="1"/>
        <end position="26"/>
    </location>
</feature>
<sequence length="166" mass="18663">MNIRNGKSIAAIAICLVLGTNVMSYASTTTGVKDCKNANHSLMRSGFNKKGDMPGILERLGISKQDLDAGIKSGKTLFDIAKEKGHSESEVKNMMIEEKIKYIDSEVQKNTISKEKGEEIKTRFKDRIQKWDGHLKDHKCNKDTNENSENNNKTQNQTQDKEEKAD</sequence>
<evidence type="ECO:0000256" key="1">
    <source>
        <dbReference type="SAM" id="MobiDB-lite"/>
    </source>
</evidence>
<evidence type="ECO:0000313" key="4">
    <source>
        <dbReference type="Proteomes" id="UP000192468"/>
    </source>
</evidence>
<accession>A0A1W1XY62</accession>
<feature type="compositionally biased region" description="Basic and acidic residues" evidence="1">
    <location>
        <begin position="131"/>
        <end position="145"/>
    </location>
</feature>
<evidence type="ECO:0008006" key="5">
    <source>
        <dbReference type="Google" id="ProtNLM"/>
    </source>
</evidence>
<dbReference type="STRING" id="1121291.SAMN02745134_03681"/>
<feature type="region of interest" description="Disordered" evidence="1">
    <location>
        <begin position="131"/>
        <end position="166"/>
    </location>
</feature>
<organism evidence="3 4">
    <name type="scientific">Clostridium acidisoli DSM 12555</name>
    <dbReference type="NCBI Taxonomy" id="1121291"/>
    <lineage>
        <taxon>Bacteria</taxon>
        <taxon>Bacillati</taxon>
        <taxon>Bacillota</taxon>
        <taxon>Clostridia</taxon>
        <taxon>Eubacteriales</taxon>
        <taxon>Clostridiaceae</taxon>
        <taxon>Clostridium</taxon>
    </lineage>
</organism>
<dbReference type="AlphaFoldDB" id="A0A1W1XY62"/>
<protein>
    <recommendedName>
        <fullName evidence="5">DUF2680 domain-containing protein</fullName>
    </recommendedName>
</protein>
<evidence type="ECO:0000313" key="3">
    <source>
        <dbReference type="EMBL" id="SMC28842.1"/>
    </source>
</evidence>
<keyword evidence="4" id="KW-1185">Reference proteome</keyword>
<evidence type="ECO:0000256" key="2">
    <source>
        <dbReference type="SAM" id="SignalP"/>
    </source>
</evidence>